<gene>
    <name evidence="3" type="ORF">DS031_13610</name>
</gene>
<dbReference type="InterPro" id="IPR043519">
    <property type="entry name" value="NT_sf"/>
</dbReference>
<dbReference type="RefSeq" id="WP_113806620.1">
    <property type="nucleotide sequence ID" value="NZ_QOCW01000014.1"/>
</dbReference>
<evidence type="ECO:0000313" key="4">
    <source>
        <dbReference type="Proteomes" id="UP000253314"/>
    </source>
</evidence>
<dbReference type="AlphaFoldDB" id="A0A366XYH2"/>
<feature type="domain" description="DUF294" evidence="2">
    <location>
        <begin position="183"/>
        <end position="318"/>
    </location>
</feature>
<dbReference type="InterPro" id="IPR018821">
    <property type="entry name" value="DUF294_put_nucleoTrafse_sb-bd"/>
</dbReference>
<protein>
    <recommendedName>
        <fullName evidence="5">Signal transduction protein</fullName>
    </recommendedName>
</protein>
<sequence length="326" mass="37983">MVADFNSYEDVRKARELKIKEVSFDHFALNKLHDQLMYEVVQIALKKMKKEWGTPPSPFSFFIMGSAGRFEQALWSDQDHGIVYERNSEAANDYFLKLGKEISKGLHQAGYELCDGNVMASNPLWCKSLENWKLQLEKWMKQESWESIRHLLIFIDARGLIGRDEYITELKQCIHLKVTESPNLLKRMLKNTMHVKKGVGVFGQLLVERHGVHTGDVNLKETAFFPYVNAVRLLALKEKIHNTSTLSRLDALSESNMDPADREDYRRGFLRLLQFRLVQGEHDNYDAIHYVNIDDLNKTQKKELKEILKKGVQLYNYTKRLIEKGC</sequence>
<evidence type="ECO:0008006" key="5">
    <source>
        <dbReference type="Google" id="ProtNLM"/>
    </source>
</evidence>
<evidence type="ECO:0000259" key="2">
    <source>
        <dbReference type="Pfam" id="PF10335"/>
    </source>
</evidence>
<organism evidence="3 4">
    <name type="scientific">Bacillus taeanensis</name>
    <dbReference type="NCBI Taxonomy" id="273032"/>
    <lineage>
        <taxon>Bacteria</taxon>
        <taxon>Bacillati</taxon>
        <taxon>Bacillota</taxon>
        <taxon>Bacilli</taxon>
        <taxon>Bacillales</taxon>
        <taxon>Bacillaceae</taxon>
        <taxon>Bacillus</taxon>
    </lineage>
</organism>
<evidence type="ECO:0000259" key="1">
    <source>
        <dbReference type="Pfam" id="PF03445"/>
    </source>
</evidence>
<feature type="domain" description="Protein-PII uridylyltransferase N-terminal" evidence="1">
    <location>
        <begin position="28"/>
        <end position="143"/>
    </location>
</feature>
<accession>A0A366XYH2</accession>
<dbReference type="Pfam" id="PF10335">
    <property type="entry name" value="DUF294_C"/>
    <property type="match status" value="1"/>
</dbReference>
<dbReference type="Pfam" id="PF03445">
    <property type="entry name" value="DUF294"/>
    <property type="match status" value="1"/>
</dbReference>
<dbReference type="OrthoDB" id="9810963at2"/>
<dbReference type="GO" id="GO:0008773">
    <property type="term" value="F:[protein-PII] uridylyltransferase activity"/>
    <property type="evidence" value="ECO:0007669"/>
    <property type="project" value="InterPro"/>
</dbReference>
<dbReference type="Proteomes" id="UP000253314">
    <property type="component" value="Unassembled WGS sequence"/>
</dbReference>
<dbReference type="SUPFAM" id="SSF81301">
    <property type="entry name" value="Nucleotidyltransferase"/>
    <property type="match status" value="1"/>
</dbReference>
<keyword evidence="4" id="KW-1185">Reference proteome</keyword>
<comment type="caution">
    <text evidence="3">The sequence shown here is derived from an EMBL/GenBank/DDBJ whole genome shotgun (WGS) entry which is preliminary data.</text>
</comment>
<dbReference type="InterPro" id="IPR005105">
    <property type="entry name" value="GlnD_Uridyltrans_N"/>
</dbReference>
<dbReference type="EMBL" id="QOCW01000014">
    <property type="protein sequence ID" value="RBW68971.1"/>
    <property type="molecule type" value="Genomic_DNA"/>
</dbReference>
<name>A0A366XYH2_9BACI</name>
<evidence type="ECO:0000313" key="3">
    <source>
        <dbReference type="EMBL" id="RBW68971.1"/>
    </source>
</evidence>
<dbReference type="CDD" id="cd05401">
    <property type="entry name" value="NT_GlnE_GlnD_like"/>
    <property type="match status" value="1"/>
</dbReference>
<proteinExistence type="predicted"/>
<reference evidence="3 4" key="1">
    <citation type="submission" date="2018-07" db="EMBL/GenBank/DDBJ databases">
        <title>Lottiidibacillus patelloidae gen. nov., sp. nov., isolated from the intestinal tract of a marine limpet and the reclassification of B. taeanensis BH030017T, B. algicola KMM 3737T and B. hwajinpoensis SW-72T as genus Lottiidibacillus.</title>
        <authorList>
            <person name="Liu R."/>
            <person name="Huang Z."/>
        </authorList>
    </citation>
    <scope>NUCLEOTIDE SEQUENCE [LARGE SCALE GENOMIC DNA]</scope>
    <source>
        <strain evidence="3 4">BH030017</strain>
    </source>
</reference>